<dbReference type="Pfam" id="PF07905">
    <property type="entry name" value="PucR"/>
    <property type="match status" value="1"/>
</dbReference>
<dbReference type="Pfam" id="PF13556">
    <property type="entry name" value="HTH_30"/>
    <property type="match status" value="1"/>
</dbReference>
<organism evidence="5 6">
    <name type="scientific">Rhodococcus ruber</name>
    <dbReference type="NCBI Taxonomy" id="1830"/>
    <lineage>
        <taxon>Bacteria</taxon>
        <taxon>Bacillati</taxon>
        <taxon>Actinomycetota</taxon>
        <taxon>Actinomycetes</taxon>
        <taxon>Mycobacteriales</taxon>
        <taxon>Nocardiaceae</taxon>
        <taxon>Rhodococcus</taxon>
    </lineage>
</organism>
<gene>
    <name evidence="5" type="ORF">RHRU231_560117</name>
</gene>
<dbReference type="InterPro" id="IPR042070">
    <property type="entry name" value="PucR_C-HTH_sf"/>
</dbReference>
<dbReference type="RefSeq" id="WP_010596309.1">
    <property type="nucleotide sequence ID" value="NZ_CP024315.1"/>
</dbReference>
<dbReference type="KEGG" id="rrz:CS378_15700"/>
<protein>
    <submittedName>
        <fullName evidence="5">Putative CdaR family transcriptional regulator</fullName>
    </submittedName>
</protein>
<evidence type="ECO:0000259" key="2">
    <source>
        <dbReference type="Pfam" id="PF07905"/>
    </source>
</evidence>
<evidence type="ECO:0000259" key="4">
    <source>
        <dbReference type="Pfam" id="PF17853"/>
    </source>
</evidence>
<evidence type="ECO:0000313" key="5">
    <source>
        <dbReference type="EMBL" id="CDZ89863.1"/>
    </source>
</evidence>
<accession>A0A098BME1</accession>
<dbReference type="Gene3D" id="1.10.10.2840">
    <property type="entry name" value="PucR C-terminal helix-turn-helix domain"/>
    <property type="match status" value="1"/>
</dbReference>
<evidence type="ECO:0000256" key="1">
    <source>
        <dbReference type="ARBA" id="ARBA00006754"/>
    </source>
</evidence>
<dbReference type="EMBL" id="CCSD01000068">
    <property type="protein sequence ID" value="CDZ89863.1"/>
    <property type="molecule type" value="Genomic_DNA"/>
</dbReference>
<dbReference type="InterPro" id="IPR051448">
    <property type="entry name" value="CdaR-like_regulators"/>
</dbReference>
<reference evidence="5 6" key="1">
    <citation type="journal article" date="2014" name="Genome Announc.">
        <title>Draft Genome Sequence of Propane- and Butane-Oxidizing Actinobacterium Rhodococcus ruber IEGM 231.</title>
        <authorList>
            <person name="Ivshina I.B."/>
            <person name="Kuyukina M.S."/>
            <person name="Krivoruchko A.V."/>
            <person name="Barbe V."/>
            <person name="Fischer C."/>
        </authorList>
    </citation>
    <scope>NUCLEOTIDE SEQUENCE [LARGE SCALE GENOMIC DNA]</scope>
</reference>
<evidence type="ECO:0000313" key="6">
    <source>
        <dbReference type="Proteomes" id="UP000042997"/>
    </source>
</evidence>
<feature type="domain" description="Purine catabolism PurC-like" evidence="2">
    <location>
        <begin position="9"/>
        <end position="125"/>
    </location>
</feature>
<dbReference type="PANTHER" id="PTHR33744:SF1">
    <property type="entry name" value="DNA-BINDING TRANSCRIPTIONAL ACTIVATOR ADER"/>
    <property type="match status" value="1"/>
</dbReference>
<dbReference type="Pfam" id="PF17853">
    <property type="entry name" value="GGDEF_2"/>
    <property type="match status" value="1"/>
</dbReference>
<name>A0A098BME1_9NOCA</name>
<dbReference type="InterPro" id="IPR025736">
    <property type="entry name" value="PucR_C-HTH_dom"/>
</dbReference>
<dbReference type="eggNOG" id="COG2508">
    <property type="taxonomic scope" value="Bacteria"/>
</dbReference>
<feature type="domain" description="PucR C-terminal helix-turn-helix" evidence="3">
    <location>
        <begin position="449"/>
        <end position="507"/>
    </location>
</feature>
<dbReference type="InterPro" id="IPR041522">
    <property type="entry name" value="CdaR_GGDEF"/>
</dbReference>
<dbReference type="Proteomes" id="UP000042997">
    <property type="component" value="Unassembled WGS sequence"/>
</dbReference>
<evidence type="ECO:0000259" key="3">
    <source>
        <dbReference type="Pfam" id="PF13556"/>
    </source>
</evidence>
<dbReference type="PANTHER" id="PTHR33744">
    <property type="entry name" value="CARBOHYDRATE DIACID REGULATOR"/>
    <property type="match status" value="1"/>
</dbReference>
<dbReference type="InterPro" id="IPR012914">
    <property type="entry name" value="PucR_dom"/>
</dbReference>
<dbReference type="OrthoDB" id="3170447at2"/>
<dbReference type="AlphaFoldDB" id="A0A098BME1"/>
<proteinExistence type="inferred from homology"/>
<sequence length="516" mass="54644">MAVTVRRLTTLPDLGLTLVAGRDGADRVIEWAHPIELPDPTPWLSGGELVMTTGLEIGADADAQFAYLQGLVGAGCVALAFDTGTRFDRVPDGLRAAGDALGFPVLAVPASTPFIAITRAVIDELTADQVRAVQRVVDQQERLARATLRGGVPAVVTALGQALAGVVAVVDPDDRVLAEYGSDTSRAIRHARAVSESASRSPRRRQLSKVLADDGGHYTVQSIAAAQDLYGYLAVGTAEPLPPADRLLLAHAVSLISIELGKPAKVQSAEQRLRAVVTRTLFDAPERMDAGLLRYFGFEPTDTVAVAVLTDVGPLLPAERQVGAALAVEGIPHLTASVGADVAVVLPADRAREIATRVQDRVRAQLGRPVRCGLGSPGAVTDANTSVHQALSAAHAARDGSREPVVFTELGTFSVLLGMQDPDALHAIAHSGLEALDDYDEKHGASGRLVETLAAYLEHNGQAESTAVALGIHRHTLRNRLARITELTGRDLDSIHTRVEWWLAVKAREMLDGRDG</sequence>
<feature type="domain" description="CdaR GGDEF-like" evidence="4">
    <location>
        <begin position="293"/>
        <end position="395"/>
    </location>
</feature>
<comment type="similarity">
    <text evidence="1">Belongs to the CdaR family.</text>
</comment>